<evidence type="ECO:0000259" key="5">
    <source>
        <dbReference type="PROSITE" id="PS50932"/>
    </source>
</evidence>
<name>A0ABV6XCW4_9ACTN</name>
<comment type="caution">
    <text evidence="6">The sequence shown here is derived from an EMBL/GenBank/DDBJ whole genome shotgun (WGS) entry which is preliminary data.</text>
</comment>
<dbReference type="Gene3D" id="1.10.260.40">
    <property type="entry name" value="lambda repressor-like DNA-binding domains"/>
    <property type="match status" value="1"/>
</dbReference>
<dbReference type="EMBL" id="JBHEZY010000025">
    <property type="protein sequence ID" value="MFC1436130.1"/>
    <property type="molecule type" value="Genomic_DNA"/>
</dbReference>
<dbReference type="SMART" id="SM00354">
    <property type="entry name" value="HTH_LACI"/>
    <property type="match status" value="1"/>
</dbReference>
<dbReference type="PROSITE" id="PS50932">
    <property type="entry name" value="HTH_LACI_2"/>
    <property type="match status" value="1"/>
</dbReference>
<dbReference type="InterPro" id="IPR028082">
    <property type="entry name" value="Peripla_BP_I"/>
</dbReference>
<dbReference type="PANTHER" id="PTHR30146:SF153">
    <property type="entry name" value="LACTOSE OPERON REPRESSOR"/>
    <property type="match status" value="1"/>
</dbReference>
<keyword evidence="3" id="KW-0804">Transcription</keyword>
<dbReference type="RefSeq" id="WP_380559611.1">
    <property type="nucleotide sequence ID" value="NZ_JBHEZY010000025.1"/>
</dbReference>
<reference evidence="6 7" key="1">
    <citation type="submission" date="2024-09" db="EMBL/GenBank/DDBJ databases">
        <authorList>
            <person name="Lee S.D."/>
        </authorList>
    </citation>
    <scope>NUCLEOTIDE SEQUENCE [LARGE SCALE GENOMIC DNA]</scope>
    <source>
        <strain evidence="6 7">N1-3</strain>
    </source>
</reference>
<dbReference type="Pfam" id="PF13377">
    <property type="entry name" value="Peripla_BP_3"/>
    <property type="match status" value="1"/>
</dbReference>
<evidence type="ECO:0000256" key="4">
    <source>
        <dbReference type="SAM" id="MobiDB-lite"/>
    </source>
</evidence>
<dbReference type="Gene3D" id="3.40.50.2300">
    <property type="match status" value="2"/>
</dbReference>
<organism evidence="6 7">
    <name type="scientific">Streptacidiphilus alkalitolerans</name>
    <dbReference type="NCBI Taxonomy" id="3342712"/>
    <lineage>
        <taxon>Bacteria</taxon>
        <taxon>Bacillati</taxon>
        <taxon>Actinomycetota</taxon>
        <taxon>Actinomycetes</taxon>
        <taxon>Kitasatosporales</taxon>
        <taxon>Streptomycetaceae</taxon>
        <taxon>Streptacidiphilus</taxon>
    </lineage>
</organism>
<sequence length="344" mass="35865">MEHVQQTSSPAGSGATVRDLAARLGLSAATVSRALNGRAHVAEETRRRVQEAAGQLGSPAAQPRPRPRSGPVLVRCPYELTDYFGPIVSSVAETLRVHGREVLLDAGNAGYHDTVLRRLPARRDIAGAVLILPPEEPAELEALRASGTPFAVIDPRVRVPRDVLSVAAANAAGAQEATAHLAALGHRRIGVVSAAPALAASDARMTGHATALAQVGALVDPALVRAGEPGAATGYALGGELLDLPQRPTAVVCFNDKVAVGVLQAAAERGLRVPRDLSVVGFDDSDVSRATTPRLTTVRQPLLEMGSLAASALVRILEGHRAEALHIELATQLIVRDSTFRVPG</sequence>
<dbReference type="GO" id="GO:0003677">
    <property type="term" value="F:DNA binding"/>
    <property type="evidence" value="ECO:0007669"/>
    <property type="project" value="UniProtKB-KW"/>
</dbReference>
<protein>
    <submittedName>
        <fullName evidence="6">LacI family DNA-binding transcriptional regulator</fullName>
    </submittedName>
</protein>
<proteinExistence type="predicted"/>
<dbReference type="SUPFAM" id="SSF47413">
    <property type="entry name" value="lambda repressor-like DNA-binding domains"/>
    <property type="match status" value="1"/>
</dbReference>
<keyword evidence="1" id="KW-0805">Transcription regulation</keyword>
<dbReference type="CDD" id="cd01392">
    <property type="entry name" value="HTH_LacI"/>
    <property type="match status" value="1"/>
</dbReference>
<dbReference type="Proteomes" id="UP001592530">
    <property type="component" value="Unassembled WGS sequence"/>
</dbReference>
<feature type="domain" description="HTH lacI-type" evidence="5">
    <location>
        <begin position="15"/>
        <end position="57"/>
    </location>
</feature>
<evidence type="ECO:0000256" key="3">
    <source>
        <dbReference type="ARBA" id="ARBA00023163"/>
    </source>
</evidence>
<feature type="compositionally biased region" description="Basic and acidic residues" evidence="4">
    <location>
        <begin position="40"/>
        <end position="50"/>
    </location>
</feature>
<dbReference type="InterPro" id="IPR010982">
    <property type="entry name" value="Lambda_DNA-bd_dom_sf"/>
</dbReference>
<evidence type="ECO:0000256" key="2">
    <source>
        <dbReference type="ARBA" id="ARBA00023125"/>
    </source>
</evidence>
<dbReference type="InterPro" id="IPR046335">
    <property type="entry name" value="LacI/GalR-like_sensor"/>
</dbReference>
<dbReference type="Pfam" id="PF00356">
    <property type="entry name" value="LacI"/>
    <property type="match status" value="1"/>
</dbReference>
<accession>A0ABV6XCW4</accession>
<evidence type="ECO:0000313" key="6">
    <source>
        <dbReference type="EMBL" id="MFC1436130.1"/>
    </source>
</evidence>
<evidence type="ECO:0000313" key="7">
    <source>
        <dbReference type="Proteomes" id="UP001592530"/>
    </source>
</evidence>
<dbReference type="SUPFAM" id="SSF53822">
    <property type="entry name" value="Periplasmic binding protein-like I"/>
    <property type="match status" value="1"/>
</dbReference>
<dbReference type="InterPro" id="IPR000843">
    <property type="entry name" value="HTH_LacI"/>
</dbReference>
<dbReference type="PANTHER" id="PTHR30146">
    <property type="entry name" value="LACI-RELATED TRANSCRIPTIONAL REPRESSOR"/>
    <property type="match status" value="1"/>
</dbReference>
<feature type="region of interest" description="Disordered" evidence="4">
    <location>
        <begin position="39"/>
        <end position="70"/>
    </location>
</feature>
<gene>
    <name evidence="6" type="ORF">ACEZDB_36400</name>
</gene>
<keyword evidence="2 6" id="KW-0238">DNA-binding</keyword>
<evidence type="ECO:0000256" key="1">
    <source>
        <dbReference type="ARBA" id="ARBA00023015"/>
    </source>
</evidence>